<dbReference type="Proteomes" id="UP000248090">
    <property type="component" value="Unassembled WGS sequence"/>
</dbReference>
<dbReference type="PANTHER" id="PTHR11136">
    <property type="entry name" value="FOLYLPOLYGLUTAMATE SYNTHASE-RELATED"/>
    <property type="match status" value="1"/>
</dbReference>
<dbReference type="InterPro" id="IPR004101">
    <property type="entry name" value="Mur_ligase_C"/>
</dbReference>
<keyword evidence="12" id="KW-0460">Magnesium</keyword>
<feature type="domain" description="Mur ligase C-terminal" evidence="22">
    <location>
        <begin position="293"/>
        <end position="416"/>
    </location>
</feature>
<reference evidence="24 25" key="1">
    <citation type="submission" date="2015-03" db="EMBL/GenBank/DDBJ databases">
        <authorList>
            <person name="Krishnan R."/>
            <person name="Midha S."/>
            <person name="Patil P.B."/>
            <person name="Rameshkumar N."/>
        </authorList>
    </citation>
    <scope>NUCLEOTIDE SEQUENCE [LARGE SCALE GENOMIC DNA]</scope>
    <source>
        <strain evidence="24 25">L1E11</strain>
    </source>
</reference>
<evidence type="ECO:0000256" key="1">
    <source>
        <dbReference type="ARBA" id="ARBA00002714"/>
    </source>
</evidence>
<evidence type="ECO:0000256" key="6">
    <source>
        <dbReference type="ARBA" id="ARBA00013025"/>
    </source>
</evidence>
<dbReference type="SUPFAM" id="SSF53623">
    <property type="entry name" value="MurD-like peptide ligases, catalytic domain"/>
    <property type="match status" value="1"/>
</dbReference>
<comment type="function">
    <text evidence="1">Functions in two distinct reactions of the de novo folate biosynthetic pathway. Catalyzes the addition of a glutamate residue to dihydropteroate (7,8-dihydropteroate or H2Pte) to form dihydrofolate (7,8-dihydrofolate monoglutamate or H2Pte-Glu). Also catalyzes successive additions of L-glutamate to tetrahydrofolate or 10-formyltetrahydrofolate or 5,10-methylenetetrahydrofolate, leading to folylpolyglutamate derivatives.</text>
</comment>
<dbReference type="EC" id="6.3.2.17" evidence="6"/>
<dbReference type="NCBIfam" id="NF008101">
    <property type="entry name" value="PRK10846.1"/>
    <property type="match status" value="1"/>
</dbReference>
<evidence type="ECO:0000256" key="11">
    <source>
        <dbReference type="ARBA" id="ARBA00022840"/>
    </source>
</evidence>
<dbReference type="PANTHER" id="PTHR11136:SF0">
    <property type="entry name" value="DIHYDROFOLATE SYNTHETASE-RELATED"/>
    <property type="match status" value="1"/>
</dbReference>
<evidence type="ECO:0000256" key="8">
    <source>
        <dbReference type="ARBA" id="ARBA00022598"/>
    </source>
</evidence>
<dbReference type="EC" id="6.3.2.12" evidence="5"/>
<dbReference type="SUPFAM" id="SSF53244">
    <property type="entry name" value="MurD-like peptide ligases, peptide-binding domain"/>
    <property type="match status" value="1"/>
</dbReference>
<evidence type="ECO:0000313" key="24">
    <source>
        <dbReference type="EMBL" id="PXF30481.1"/>
    </source>
</evidence>
<evidence type="ECO:0000256" key="5">
    <source>
        <dbReference type="ARBA" id="ARBA00013023"/>
    </source>
</evidence>
<dbReference type="RefSeq" id="WP_110188079.1">
    <property type="nucleotide sequence ID" value="NZ_CP177354.1"/>
</dbReference>
<evidence type="ECO:0000256" key="15">
    <source>
        <dbReference type="ARBA" id="ARBA00030592"/>
    </source>
</evidence>
<dbReference type="PIRSF" id="PIRSF001563">
    <property type="entry name" value="Folylpolyglu_synth"/>
    <property type="match status" value="1"/>
</dbReference>
<evidence type="ECO:0000256" key="19">
    <source>
        <dbReference type="ARBA" id="ARBA00049035"/>
    </source>
</evidence>
<sequence length="429" mass="46663">MTQRTLNDWLAWMEQQHPSAIDLGLDRVQKVWQALGAPQPAKKVVVVGGTNGKGSTLTYISQLAMTAGWKTGTYTSPHFLRYNERVAIEGKSVTDEQLCAVFERIEACQTALSQQGEVISLTYFEFGTLAALLLLAGANLDLAVLEVGLGGRLDAVNIVSGDVAIVTSVDLDHTDWLGSDREAIGFEKAGIFRPDRLALCAEPDVPQSLAEHAQTIAARLMKIGESFGIDEGNGDYRCYGQLPDGRPWYVDHIPAPQLPVRNMAPALQAVKWLGIELTDEQCRHALSHATLTGRFQHMEWQNRHWLLDVAHNPEAARHLAKWLARNAKGRKVHALCGMLADKDIEGVLGALASSIGHWQLLTLQGARGQTAEGMARRVAHLTSEASIAQADTVEEALSALINVSSADDLIVVFGSFYTVSMALEKMLAG</sequence>
<evidence type="ECO:0000256" key="18">
    <source>
        <dbReference type="ARBA" id="ARBA00047808"/>
    </source>
</evidence>
<keyword evidence="11 21" id="KW-0067">ATP-binding</keyword>
<dbReference type="InterPro" id="IPR036565">
    <property type="entry name" value="Mur-like_cat_sf"/>
</dbReference>
<evidence type="ECO:0000256" key="3">
    <source>
        <dbReference type="ARBA" id="ARBA00005150"/>
    </source>
</evidence>
<dbReference type="InterPro" id="IPR001645">
    <property type="entry name" value="Folylpolyglutamate_synth"/>
</dbReference>
<comment type="catalytic activity">
    <reaction evidence="17">
        <text>(6S)-5,6,7,8-tetrahydrofolyl-(gamma-L-Glu)(n) + L-glutamate + ATP = (6S)-5,6,7,8-tetrahydrofolyl-(gamma-L-Glu)(n+1) + ADP + phosphate + H(+)</text>
        <dbReference type="Rhea" id="RHEA:10580"/>
        <dbReference type="Rhea" id="RHEA-COMP:14738"/>
        <dbReference type="Rhea" id="RHEA-COMP:14740"/>
        <dbReference type="ChEBI" id="CHEBI:15378"/>
        <dbReference type="ChEBI" id="CHEBI:29985"/>
        <dbReference type="ChEBI" id="CHEBI:30616"/>
        <dbReference type="ChEBI" id="CHEBI:43474"/>
        <dbReference type="ChEBI" id="CHEBI:141005"/>
        <dbReference type="ChEBI" id="CHEBI:456216"/>
        <dbReference type="EC" id="6.3.2.17"/>
    </reaction>
</comment>
<keyword evidence="9" id="KW-0479">Metal-binding</keyword>
<gene>
    <name evidence="24" type="ORF">WH50_15150</name>
</gene>
<name>A0ABX5LVW0_9GAMM</name>
<comment type="catalytic activity">
    <reaction evidence="20">
        <text>7,8-dihydropteroate + L-glutamate + ATP = 7,8-dihydrofolate + ADP + phosphate + H(+)</text>
        <dbReference type="Rhea" id="RHEA:23584"/>
        <dbReference type="ChEBI" id="CHEBI:15378"/>
        <dbReference type="ChEBI" id="CHEBI:17839"/>
        <dbReference type="ChEBI" id="CHEBI:29985"/>
        <dbReference type="ChEBI" id="CHEBI:30616"/>
        <dbReference type="ChEBI" id="CHEBI:43474"/>
        <dbReference type="ChEBI" id="CHEBI:57451"/>
        <dbReference type="ChEBI" id="CHEBI:456216"/>
        <dbReference type="EC" id="6.3.2.12"/>
    </reaction>
</comment>
<comment type="catalytic activity">
    <reaction evidence="19">
        <text>(6R)-5,10-methylenetetrahydrofolyl-(gamma-L-Glu)(n) + L-glutamate + ATP = (6R)-5,10-methylenetetrahydrofolyl-(gamma-L-Glu)(n+1) + ADP + phosphate + H(+)</text>
        <dbReference type="Rhea" id="RHEA:51912"/>
        <dbReference type="Rhea" id="RHEA-COMP:13257"/>
        <dbReference type="Rhea" id="RHEA-COMP:13258"/>
        <dbReference type="ChEBI" id="CHEBI:15378"/>
        <dbReference type="ChEBI" id="CHEBI:29985"/>
        <dbReference type="ChEBI" id="CHEBI:30616"/>
        <dbReference type="ChEBI" id="CHEBI:43474"/>
        <dbReference type="ChEBI" id="CHEBI:136572"/>
        <dbReference type="ChEBI" id="CHEBI:456216"/>
        <dbReference type="EC" id="6.3.2.17"/>
    </reaction>
</comment>
<keyword evidence="13" id="KW-0289">Folate biosynthesis</keyword>
<protein>
    <recommendedName>
        <fullName evidence="7">Dihydrofolate synthase/folylpolyglutamate synthase</fullName>
        <ecNumber evidence="5">6.3.2.12</ecNumber>
        <ecNumber evidence="6">6.3.2.17</ecNumber>
    </recommendedName>
    <alternativeName>
        <fullName evidence="16">Folylpoly-gamma-glutamate synthetase-dihydrofolate synthetase</fullName>
    </alternativeName>
    <alternativeName>
        <fullName evidence="14">Folylpolyglutamate synthetase</fullName>
    </alternativeName>
    <alternativeName>
        <fullName evidence="15">Tetrahydrofolylpolyglutamate synthase</fullName>
    </alternativeName>
</protein>
<evidence type="ECO:0000256" key="9">
    <source>
        <dbReference type="ARBA" id="ARBA00022723"/>
    </source>
</evidence>
<evidence type="ECO:0000256" key="10">
    <source>
        <dbReference type="ARBA" id="ARBA00022741"/>
    </source>
</evidence>
<dbReference type="Pfam" id="PF02875">
    <property type="entry name" value="Mur_ligase_C"/>
    <property type="match status" value="1"/>
</dbReference>
<evidence type="ECO:0000313" key="25">
    <source>
        <dbReference type="Proteomes" id="UP000248090"/>
    </source>
</evidence>
<evidence type="ECO:0000256" key="20">
    <source>
        <dbReference type="ARBA" id="ARBA00049161"/>
    </source>
</evidence>
<evidence type="ECO:0000256" key="16">
    <source>
        <dbReference type="ARBA" id="ARBA00032510"/>
    </source>
</evidence>
<dbReference type="Pfam" id="PF08245">
    <property type="entry name" value="Mur_ligase_M"/>
    <property type="match status" value="1"/>
</dbReference>
<dbReference type="InterPro" id="IPR036615">
    <property type="entry name" value="Mur_ligase_C_dom_sf"/>
</dbReference>
<dbReference type="Gene3D" id="3.90.190.20">
    <property type="entry name" value="Mur ligase, C-terminal domain"/>
    <property type="match status" value="1"/>
</dbReference>
<dbReference type="NCBIfam" id="TIGR01499">
    <property type="entry name" value="folC"/>
    <property type="match status" value="1"/>
</dbReference>
<evidence type="ECO:0000259" key="22">
    <source>
        <dbReference type="Pfam" id="PF02875"/>
    </source>
</evidence>
<keyword evidence="8 21" id="KW-0436">Ligase</keyword>
<evidence type="ECO:0000256" key="4">
    <source>
        <dbReference type="ARBA" id="ARBA00008276"/>
    </source>
</evidence>
<evidence type="ECO:0000259" key="23">
    <source>
        <dbReference type="Pfam" id="PF08245"/>
    </source>
</evidence>
<feature type="domain" description="Mur ligase central" evidence="23">
    <location>
        <begin position="47"/>
        <end position="194"/>
    </location>
</feature>
<evidence type="ECO:0000256" key="13">
    <source>
        <dbReference type="ARBA" id="ARBA00022909"/>
    </source>
</evidence>
<evidence type="ECO:0000256" key="14">
    <source>
        <dbReference type="ARBA" id="ARBA00030048"/>
    </source>
</evidence>
<keyword evidence="25" id="KW-1185">Reference proteome</keyword>
<comment type="pathway">
    <text evidence="2">Cofactor biosynthesis; tetrahydrofolate biosynthesis; 7,8-dihydrofolate from 2-amino-4-hydroxy-6-hydroxymethyl-7,8-dihydropteridine diphosphate and 4-aminobenzoate: step 2/2.</text>
</comment>
<accession>A0ABX5LVW0</accession>
<evidence type="ECO:0000256" key="12">
    <source>
        <dbReference type="ARBA" id="ARBA00022842"/>
    </source>
</evidence>
<comment type="pathway">
    <text evidence="3">Cofactor biosynthesis; tetrahydrofolylpolyglutamate biosynthesis.</text>
</comment>
<evidence type="ECO:0000256" key="21">
    <source>
        <dbReference type="PIRNR" id="PIRNR001563"/>
    </source>
</evidence>
<proteinExistence type="inferred from homology"/>
<comment type="catalytic activity">
    <reaction evidence="18">
        <text>10-formyltetrahydrofolyl-(gamma-L-Glu)(n) + L-glutamate + ATP = 10-formyltetrahydrofolyl-(gamma-L-Glu)(n+1) + ADP + phosphate + H(+)</text>
        <dbReference type="Rhea" id="RHEA:51904"/>
        <dbReference type="Rhea" id="RHEA-COMP:13088"/>
        <dbReference type="Rhea" id="RHEA-COMP:14300"/>
        <dbReference type="ChEBI" id="CHEBI:15378"/>
        <dbReference type="ChEBI" id="CHEBI:29985"/>
        <dbReference type="ChEBI" id="CHEBI:30616"/>
        <dbReference type="ChEBI" id="CHEBI:43474"/>
        <dbReference type="ChEBI" id="CHEBI:134413"/>
        <dbReference type="ChEBI" id="CHEBI:456216"/>
        <dbReference type="EC" id="6.3.2.17"/>
    </reaction>
</comment>
<evidence type="ECO:0000256" key="17">
    <source>
        <dbReference type="ARBA" id="ARBA00047493"/>
    </source>
</evidence>
<evidence type="ECO:0000256" key="7">
    <source>
        <dbReference type="ARBA" id="ARBA00019357"/>
    </source>
</evidence>
<evidence type="ECO:0000256" key="2">
    <source>
        <dbReference type="ARBA" id="ARBA00004799"/>
    </source>
</evidence>
<comment type="similarity">
    <text evidence="4 21">Belongs to the folylpolyglutamate synthase family.</text>
</comment>
<comment type="caution">
    <text evidence="24">The sequence shown here is derived from an EMBL/GenBank/DDBJ whole genome shotgun (WGS) entry which is preliminary data.</text>
</comment>
<dbReference type="Gene3D" id="3.40.1190.10">
    <property type="entry name" value="Mur-like, catalytic domain"/>
    <property type="match status" value="1"/>
</dbReference>
<dbReference type="InterPro" id="IPR013221">
    <property type="entry name" value="Mur_ligase_cen"/>
</dbReference>
<keyword evidence="10 21" id="KW-0547">Nucleotide-binding</keyword>
<dbReference type="EMBL" id="LAPT01000075">
    <property type="protein sequence ID" value="PXF30481.1"/>
    <property type="molecule type" value="Genomic_DNA"/>
</dbReference>
<organism evidence="24 25">
    <name type="scientific">Pokkaliibacter plantistimulans</name>
    <dbReference type="NCBI Taxonomy" id="1635171"/>
    <lineage>
        <taxon>Bacteria</taxon>
        <taxon>Pseudomonadati</taxon>
        <taxon>Pseudomonadota</taxon>
        <taxon>Gammaproteobacteria</taxon>
        <taxon>Oceanospirillales</taxon>
        <taxon>Balneatrichaceae</taxon>
        <taxon>Pokkaliibacter</taxon>
    </lineage>
</organism>